<dbReference type="Proteomes" id="UP001334084">
    <property type="component" value="Chromosome 8"/>
</dbReference>
<dbReference type="GO" id="GO:0003723">
    <property type="term" value="F:RNA binding"/>
    <property type="evidence" value="ECO:0007669"/>
    <property type="project" value="UniProtKB-KW"/>
</dbReference>
<name>A0AAX4JEG2_9MICR</name>
<dbReference type="GO" id="GO:0071038">
    <property type="term" value="P:TRAMP-dependent tRNA surveillance pathway"/>
    <property type="evidence" value="ECO:0007669"/>
    <property type="project" value="TreeGrafter"/>
</dbReference>
<dbReference type="GO" id="GO:0071034">
    <property type="term" value="P:CUT catabolic process"/>
    <property type="evidence" value="ECO:0007669"/>
    <property type="project" value="TreeGrafter"/>
</dbReference>
<accession>A0AAX4JEG2</accession>
<dbReference type="GO" id="GO:0071035">
    <property type="term" value="P:nuclear polyadenylation-dependent rRNA catabolic process"/>
    <property type="evidence" value="ECO:0007669"/>
    <property type="project" value="TreeGrafter"/>
</dbReference>
<evidence type="ECO:0000256" key="1">
    <source>
        <dbReference type="ARBA" id="ARBA00022835"/>
    </source>
</evidence>
<gene>
    <name evidence="3" type="ORF">VNE69_08149</name>
</gene>
<dbReference type="Gene3D" id="2.40.50.140">
    <property type="entry name" value="Nucleic acid-binding proteins"/>
    <property type="match status" value="1"/>
</dbReference>
<dbReference type="PANTHER" id="PTHR21321:SF1">
    <property type="entry name" value="EXOSOME COMPLEX COMPONENT RRP40"/>
    <property type="match status" value="1"/>
</dbReference>
<dbReference type="SUPFAM" id="SSF50249">
    <property type="entry name" value="Nucleic acid-binding proteins"/>
    <property type="match status" value="1"/>
</dbReference>
<evidence type="ECO:0000313" key="4">
    <source>
        <dbReference type="Proteomes" id="UP001334084"/>
    </source>
</evidence>
<dbReference type="RefSeq" id="XP_065330539.1">
    <property type="nucleotide sequence ID" value="XM_065474467.1"/>
</dbReference>
<keyword evidence="2" id="KW-0694">RNA-binding</keyword>
<evidence type="ECO:0000256" key="2">
    <source>
        <dbReference type="ARBA" id="ARBA00022884"/>
    </source>
</evidence>
<dbReference type="SUPFAM" id="SSF54791">
    <property type="entry name" value="Eukaryotic type KH-domain (KH-domain type I)"/>
    <property type="match status" value="1"/>
</dbReference>
<protein>
    <submittedName>
        <fullName evidence="3">RRP40</fullName>
    </submittedName>
</protein>
<dbReference type="GeneID" id="90542225"/>
<dbReference type="AlphaFoldDB" id="A0AAX4JEG2"/>
<dbReference type="InterPro" id="IPR026699">
    <property type="entry name" value="Exosome_RNA_bind1/RRP40/RRP4"/>
</dbReference>
<evidence type="ECO:0000313" key="3">
    <source>
        <dbReference type="EMBL" id="WUR04394.1"/>
    </source>
</evidence>
<dbReference type="EMBL" id="CP142733">
    <property type="protein sequence ID" value="WUR04394.1"/>
    <property type="molecule type" value="Genomic_DNA"/>
</dbReference>
<proteinExistence type="predicted"/>
<organism evidence="3 4">
    <name type="scientific">Vairimorpha necatrix</name>
    <dbReference type="NCBI Taxonomy" id="6039"/>
    <lineage>
        <taxon>Eukaryota</taxon>
        <taxon>Fungi</taxon>
        <taxon>Fungi incertae sedis</taxon>
        <taxon>Microsporidia</taxon>
        <taxon>Nosematidae</taxon>
        <taxon>Vairimorpha</taxon>
    </lineage>
</organism>
<dbReference type="Pfam" id="PF21262">
    <property type="entry name" value="RRP40_S1"/>
    <property type="match status" value="1"/>
</dbReference>
<dbReference type="KEGG" id="vnx:VNE69_08149"/>
<dbReference type="GO" id="GO:0071051">
    <property type="term" value="P:poly(A)-dependent snoRNA 3'-end processing"/>
    <property type="evidence" value="ECO:0007669"/>
    <property type="project" value="TreeGrafter"/>
</dbReference>
<sequence>MRFTKLHVVFPGDEITQKGSFSLGLYKKDNILKSYVFGTLCKIQDHLFVLSKTNRYFPYIDDIVLGRVIYTSSEYYKVDLDTYLGILPVLSFTNASKRNRPDIKKDDWVLCKIVDTGLEPILSCVGENFGKVEGKIFKITVWKSQMIYVGDFLQKIGQKYNFKCSVGINGFISIEGDSKVIKEVYNQINKM</sequence>
<dbReference type="InterPro" id="IPR036612">
    <property type="entry name" value="KH_dom_type_1_sf"/>
</dbReference>
<dbReference type="GO" id="GO:0000177">
    <property type="term" value="C:cytoplasmic exosome (RNase complex)"/>
    <property type="evidence" value="ECO:0007669"/>
    <property type="project" value="TreeGrafter"/>
</dbReference>
<dbReference type="GO" id="GO:0034475">
    <property type="term" value="P:U4 snRNA 3'-end processing"/>
    <property type="evidence" value="ECO:0007669"/>
    <property type="project" value="TreeGrafter"/>
</dbReference>
<keyword evidence="1" id="KW-0271">Exosome</keyword>
<dbReference type="PANTHER" id="PTHR21321">
    <property type="entry name" value="PNAS-3 RELATED"/>
    <property type="match status" value="1"/>
</dbReference>
<reference evidence="3" key="1">
    <citation type="journal article" date="2024" name="BMC Genomics">
        <title>Functional annotation of a divergent genome using sequence and structure-based similarity.</title>
        <authorList>
            <person name="Svedberg D."/>
            <person name="Winiger R.R."/>
            <person name="Berg A."/>
            <person name="Sharma H."/>
            <person name="Tellgren-Roth C."/>
            <person name="Debrunner-Vossbrinck B.A."/>
            <person name="Vossbrinck C.R."/>
            <person name="Barandun J."/>
        </authorList>
    </citation>
    <scope>NUCLEOTIDE SEQUENCE</scope>
    <source>
        <strain evidence="3">Illinois isolate</strain>
    </source>
</reference>
<keyword evidence="4" id="KW-1185">Reference proteome</keyword>
<dbReference type="GO" id="GO:0000467">
    <property type="term" value="P:exonucleolytic trimming to generate mature 3'-end of 5.8S rRNA from tricistronic rRNA transcript (SSU-rRNA, 5.8S rRNA, LSU-rRNA)"/>
    <property type="evidence" value="ECO:0007669"/>
    <property type="project" value="TreeGrafter"/>
</dbReference>
<dbReference type="InterPro" id="IPR012340">
    <property type="entry name" value="NA-bd_OB-fold"/>
</dbReference>
<dbReference type="GO" id="GO:0000176">
    <property type="term" value="C:nuclear exosome (RNase complex)"/>
    <property type="evidence" value="ECO:0007669"/>
    <property type="project" value="TreeGrafter"/>
</dbReference>